<dbReference type="InterPro" id="IPR035992">
    <property type="entry name" value="Ricin_B-like_lectins"/>
</dbReference>
<dbReference type="OrthoDB" id="2131701at2759"/>
<comment type="caution">
    <text evidence="3">The sequence shown here is derived from an EMBL/GenBank/DDBJ whole genome shotgun (WGS) entry which is preliminary data.</text>
</comment>
<organism evidence="3 4">
    <name type="scientific">Thelephora terrestris</name>
    <dbReference type="NCBI Taxonomy" id="56493"/>
    <lineage>
        <taxon>Eukaryota</taxon>
        <taxon>Fungi</taxon>
        <taxon>Dikarya</taxon>
        <taxon>Basidiomycota</taxon>
        <taxon>Agaricomycotina</taxon>
        <taxon>Agaricomycetes</taxon>
        <taxon>Thelephorales</taxon>
        <taxon>Thelephoraceae</taxon>
        <taxon>Thelephora</taxon>
    </lineage>
</organism>
<evidence type="ECO:0000256" key="1">
    <source>
        <dbReference type="SAM" id="MobiDB-lite"/>
    </source>
</evidence>
<reference evidence="3" key="1">
    <citation type="journal article" date="2020" name="Nat. Commun.">
        <title>Large-scale genome sequencing of mycorrhizal fungi provides insights into the early evolution of symbiotic traits.</title>
        <authorList>
            <person name="Miyauchi S."/>
            <person name="Kiss E."/>
            <person name="Kuo A."/>
            <person name="Drula E."/>
            <person name="Kohler A."/>
            <person name="Sanchez-Garcia M."/>
            <person name="Morin E."/>
            <person name="Andreopoulos B."/>
            <person name="Barry K.W."/>
            <person name="Bonito G."/>
            <person name="Buee M."/>
            <person name="Carver A."/>
            <person name="Chen C."/>
            <person name="Cichocki N."/>
            <person name="Clum A."/>
            <person name="Culley D."/>
            <person name="Crous P.W."/>
            <person name="Fauchery L."/>
            <person name="Girlanda M."/>
            <person name="Hayes R.D."/>
            <person name="Keri Z."/>
            <person name="LaButti K."/>
            <person name="Lipzen A."/>
            <person name="Lombard V."/>
            <person name="Magnuson J."/>
            <person name="Maillard F."/>
            <person name="Murat C."/>
            <person name="Nolan M."/>
            <person name="Ohm R.A."/>
            <person name="Pangilinan J."/>
            <person name="Pereira M.F."/>
            <person name="Perotto S."/>
            <person name="Peter M."/>
            <person name="Pfister S."/>
            <person name="Riley R."/>
            <person name="Sitrit Y."/>
            <person name="Stielow J.B."/>
            <person name="Szollosi G."/>
            <person name="Zifcakova L."/>
            <person name="Stursova M."/>
            <person name="Spatafora J.W."/>
            <person name="Tedersoo L."/>
            <person name="Vaario L.M."/>
            <person name="Yamada A."/>
            <person name="Yan M."/>
            <person name="Wang P."/>
            <person name="Xu J."/>
            <person name="Bruns T."/>
            <person name="Baldrian P."/>
            <person name="Vilgalys R."/>
            <person name="Dunand C."/>
            <person name="Henrissat B."/>
            <person name="Grigoriev I.V."/>
            <person name="Hibbett D."/>
            <person name="Nagy L.G."/>
            <person name="Martin F.M."/>
        </authorList>
    </citation>
    <scope>NUCLEOTIDE SEQUENCE</scope>
    <source>
        <strain evidence="3">UH-Tt-Lm1</strain>
    </source>
</reference>
<dbReference type="Gene3D" id="2.80.10.50">
    <property type="match status" value="1"/>
</dbReference>
<keyword evidence="4" id="KW-1185">Reference proteome</keyword>
<gene>
    <name evidence="3" type="ORF">BJ322DRAFT_600002</name>
</gene>
<dbReference type="EMBL" id="WIUZ02000004">
    <property type="protein sequence ID" value="KAF9788025.1"/>
    <property type="molecule type" value="Genomic_DNA"/>
</dbReference>
<dbReference type="CDD" id="cd23422">
    <property type="entry name" value="beta-trefoil_Ricin_MPL_CNL"/>
    <property type="match status" value="1"/>
</dbReference>
<accession>A0A9P6HLM3</accession>
<dbReference type="Proteomes" id="UP000736335">
    <property type="component" value="Unassembled WGS sequence"/>
</dbReference>
<feature type="domain" description="Ricin B lectin" evidence="2">
    <location>
        <begin position="105"/>
        <end position="174"/>
    </location>
</feature>
<evidence type="ECO:0000313" key="4">
    <source>
        <dbReference type="Proteomes" id="UP000736335"/>
    </source>
</evidence>
<dbReference type="Pfam" id="PF14200">
    <property type="entry name" value="RicinB_lectin_2"/>
    <property type="match status" value="1"/>
</dbReference>
<protein>
    <recommendedName>
        <fullName evidence="2">Ricin B lectin domain-containing protein</fullName>
    </recommendedName>
</protein>
<feature type="region of interest" description="Disordered" evidence="1">
    <location>
        <begin position="29"/>
        <end position="67"/>
    </location>
</feature>
<dbReference type="InterPro" id="IPR000772">
    <property type="entry name" value="Ricin_B_lectin"/>
</dbReference>
<dbReference type="AlphaFoldDB" id="A0A9P6HLM3"/>
<reference evidence="3" key="2">
    <citation type="submission" date="2020-11" db="EMBL/GenBank/DDBJ databases">
        <authorList>
            <consortium name="DOE Joint Genome Institute"/>
            <person name="Kuo A."/>
            <person name="Miyauchi S."/>
            <person name="Kiss E."/>
            <person name="Drula E."/>
            <person name="Kohler A."/>
            <person name="Sanchez-Garcia M."/>
            <person name="Andreopoulos B."/>
            <person name="Barry K.W."/>
            <person name="Bonito G."/>
            <person name="Buee M."/>
            <person name="Carver A."/>
            <person name="Chen C."/>
            <person name="Cichocki N."/>
            <person name="Clum A."/>
            <person name="Culley D."/>
            <person name="Crous P.W."/>
            <person name="Fauchery L."/>
            <person name="Girlanda M."/>
            <person name="Hayes R."/>
            <person name="Keri Z."/>
            <person name="Labutti K."/>
            <person name="Lipzen A."/>
            <person name="Lombard V."/>
            <person name="Magnuson J."/>
            <person name="Maillard F."/>
            <person name="Morin E."/>
            <person name="Murat C."/>
            <person name="Nolan M."/>
            <person name="Ohm R."/>
            <person name="Pangilinan J."/>
            <person name="Pereira M."/>
            <person name="Perotto S."/>
            <person name="Peter M."/>
            <person name="Riley R."/>
            <person name="Sitrit Y."/>
            <person name="Stielow B."/>
            <person name="Szollosi G."/>
            <person name="Zifcakova L."/>
            <person name="Stursova M."/>
            <person name="Spatafora J.W."/>
            <person name="Tedersoo L."/>
            <person name="Vaario L.-M."/>
            <person name="Yamada A."/>
            <person name="Yan M."/>
            <person name="Wang P."/>
            <person name="Xu J."/>
            <person name="Bruns T."/>
            <person name="Baldrian P."/>
            <person name="Vilgalys R."/>
            <person name="Henrissat B."/>
            <person name="Grigoriev I.V."/>
            <person name="Hibbett D."/>
            <person name="Nagy L.G."/>
            <person name="Martin F.M."/>
        </authorList>
    </citation>
    <scope>NUCLEOTIDE SEQUENCE</scope>
    <source>
        <strain evidence="3">UH-Tt-Lm1</strain>
    </source>
</reference>
<sequence length="213" mass="23144">MLRLDDMHRLGGYSSTAKSATIPAATFQTPVRFGTPDPPPHNSSPYPIGNQQLSNPPSPGPARAYSNRSATLSYPVPQPIDPIFPHIEDATPLMTSPHRPPSFDPGVYEIKNDVLGVSVDFNEMDRKSVVGYQYHGNGNQQWEFAPLGKGWSIKSVSSGLYLTIEKGIGPGVPIVASEYPAAWNVQIEHDDPGLVRSVSHLPATIQTLNRIHA</sequence>
<evidence type="ECO:0000313" key="3">
    <source>
        <dbReference type="EMBL" id="KAF9788025.1"/>
    </source>
</evidence>
<proteinExistence type="predicted"/>
<evidence type="ECO:0000259" key="2">
    <source>
        <dbReference type="Pfam" id="PF14200"/>
    </source>
</evidence>
<name>A0A9P6HLM3_9AGAM</name>
<dbReference type="SUPFAM" id="SSF50370">
    <property type="entry name" value="Ricin B-like lectins"/>
    <property type="match status" value="1"/>
</dbReference>